<dbReference type="Pfam" id="PF26341">
    <property type="entry name" value="AAA_SelU"/>
    <property type="match status" value="1"/>
</dbReference>
<gene>
    <name evidence="2" type="ordered locus">Metig_0157</name>
</gene>
<evidence type="ECO:0000313" key="2">
    <source>
        <dbReference type="EMBL" id="AEF95715.1"/>
    </source>
</evidence>
<proteinExistence type="predicted"/>
<dbReference type="SUPFAM" id="SSF52540">
    <property type="entry name" value="P-loop containing nucleoside triphosphate hydrolases"/>
    <property type="match status" value="1"/>
</dbReference>
<dbReference type="InterPro" id="IPR030815">
    <property type="entry name" value="Arch_SelU_Cterm"/>
</dbReference>
<dbReference type="NCBIfam" id="TIGR04569">
    <property type="entry name" value="arch_SelU_Cterm"/>
    <property type="match status" value="1"/>
</dbReference>
<reference evidence="2 3" key="1">
    <citation type="submission" date="2011-05" db="EMBL/GenBank/DDBJ databases">
        <title>Complete sequence of Methanotorris igneus Kol 5.</title>
        <authorList>
            <consortium name="US DOE Joint Genome Institute"/>
            <person name="Lucas S."/>
            <person name="Han J."/>
            <person name="Lapidus A."/>
            <person name="Cheng J.-F."/>
            <person name="Goodwin L."/>
            <person name="Pitluck S."/>
            <person name="Peters L."/>
            <person name="Mikhailova N."/>
            <person name="Chertkov O."/>
            <person name="Han C."/>
            <person name="Tapia R."/>
            <person name="Land M."/>
            <person name="Hauser L."/>
            <person name="Kyrpides N."/>
            <person name="Ivanova N."/>
            <person name="Pagani I."/>
            <person name="Sieprawska-Lupa M."/>
            <person name="Whitman W."/>
            <person name="Woyke T."/>
        </authorList>
    </citation>
    <scope>NUCLEOTIDE SEQUENCE [LARGE SCALE GENOMIC DNA]</scope>
    <source>
        <strain evidence="3">DSM 5666 / JCM 11834 / Kol 5</strain>
    </source>
</reference>
<dbReference type="EMBL" id="CP002737">
    <property type="protein sequence ID" value="AEF95715.1"/>
    <property type="molecule type" value="Genomic_DNA"/>
</dbReference>
<accession>F6BEX9</accession>
<dbReference type="InterPro" id="IPR017582">
    <property type="entry name" value="SelU"/>
</dbReference>
<keyword evidence="3" id="KW-1185">Reference proteome</keyword>
<protein>
    <recommendedName>
        <fullName evidence="1">tRNA 2-selenouridine synthase AAA domain-containing protein</fullName>
    </recommendedName>
</protein>
<organism evidence="3">
    <name type="scientific">Methanotorris igneus (strain DSM 5666 / JCM 11834 / Kol 5)</name>
    <dbReference type="NCBI Taxonomy" id="880724"/>
    <lineage>
        <taxon>Archaea</taxon>
        <taxon>Methanobacteriati</taxon>
        <taxon>Methanobacteriota</taxon>
        <taxon>Methanomada group</taxon>
        <taxon>Methanococci</taxon>
        <taxon>Methanococcales</taxon>
        <taxon>Methanocaldococcaceae</taxon>
        <taxon>Methanotorris</taxon>
    </lineage>
</organism>
<dbReference type="AlphaFoldDB" id="F6BEX9"/>
<dbReference type="GO" id="GO:0043828">
    <property type="term" value="F:tRNA 2-selenouridine synthase activity"/>
    <property type="evidence" value="ECO:0007669"/>
    <property type="project" value="InterPro"/>
</dbReference>
<name>F6BEX9_METIK</name>
<evidence type="ECO:0000259" key="1">
    <source>
        <dbReference type="Pfam" id="PF26341"/>
    </source>
</evidence>
<dbReference type="PANTHER" id="PTHR30401">
    <property type="entry name" value="TRNA 2-SELENOURIDINE SYNTHASE"/>
    <property type="match status" value="1"/>
</dbReference>
<dbReference type="STRING" id="880724.Metig_0157"/>
<dbReference type="Proteomes" id="UP000009227">
    <property type="component" value="Chromosome"/>
</dbReference>
<evidence type="ECO:0000313" key="3">
    <source>
        <dbReference type="Proteomes" id="UP000009227"/>
    </source>
</evidence>
<feature type="domain" description="tRNA 2-selenouridine synthase AAA" evidence="1">
    <location>
        <begin position="10"/>
        <end position="160"/>
    </location>
</feature>
<sequence length="221" mass="26293">MVILMIIFGLFGKTGCGKTEILRELKKHHPVVDIEECANTRGSILGDLYHLKQRSQEEFEKELYKQIKKAEEKGYCVVEYEGRKIGGVKKLKIPELFANLNNYTYKILVDCPYECQINRLLNQYLPKNEHEKRILISKFELLRNSLKREEILRTIDKIIELIEKDEYYNAALLIEEKLYREHYMRVIKKIQPDLIVYNEDLDKSVKIVDEFIKSKLKHVDR</sequence>
<dbReference type="InterPro" id="IPR027417">
    <property type="entry name" value="P-loop_NTPase"/>
</dbReference>
<dbReference type="KEGG" id="mig:Metig_0157"/>
<dbReference type="InterPro" id="IPR058840">
    <property type="entry name" value="AAA_SelU"/>
</dbReference>
<dbReference type="GO" id="GO:0002098">
    <property type="term" value="P:tRNA wobble uridine modification"/>
    <property type="evidence" value="ECO:0007669"/>
    <property type="project" value="InterPro"/>
</dbReference>
<dbReference type="Gene3D" id="3.40.50.300">
    <property type="entry name" value="P-loop containing nucleotide triphosphate hydrolases"/>
    <property type="match status" value="1"/>
</dbReference>
<dbReference type="PANTHER" id="PTHR30401:SF0">
    <property type="entry name" value="TRNA 2-SELENOURIDINE SYNTHASE"/>
    <property type="match status" value="1"/>
</dbReference>
<dbReference type="HOGENOM" id="CLU_1259105_0_0_2"/>